<evidence type="ECO:0000256" key="1">
    <source>
        <dbReference type="SAM" id="Phobius"/>
    </source>
</evidence>
<dbReference type="Proteomes" id="UP000027982">
    <property type="component" value="Chromosome"/>
</dbReference>
<dbReference type="AlphaFoldDB" id="A0A068NPD4"/>
<feature type="transmembrane region" description="Helical" evidence="1">
    <location>
        <begin position="38"/>
        <end position="55"/>
    </location>
</feature>
<protein>
    <submittedName>
        <fullName evidence="2">Uncharacterized protein</fullName>
    </submittedName>
</protein>
<accession>A0A068NPD4</accession>
<keyword evidence="3" id="KW-1185">Reference proteome</keyword>
<keyword evidence="1" id="KW-0472">Membrane</keyword>
<name>A0A068NPD4_FIMGI</name>
<dbReference type="HOGENOM" id="CLU_1145854_0_0_0"/>
<organism evidence="2 3">
    <name type="scientific">Fimbriimonas ginsengisoli Gsoil 348</name>
    <dbReference type="NCBI Taxonomy" id="661478"/>
    <lineage>
        <taxon>Bacteria</taxon>
        <taxon>Bacillati</taxon>
        <taxon>Armatimonadota</taxon>
        <taxon>Fimbriimonadia</taxon>
        <taxon>Fimbriimonadales</taxon>
        <taxon>Fimbriimonadaceae</taxon>
        <taxon>Fimbriimonas</taxon>
    </lineage>
</organism>
<sequence>MSETIPTAETPQSSEGLAENFLIKEVARVRTNLIRTRFMVAGSVLFLGGYMWYLTSGFRENLEPKTAAFITTSLVNQRLDEAEPQFATFIREKVPQTIRGAPDYALARLPEYRASIENRVEHDLRGQAEASSAQLTKELGEFLTLHKTEVEAMLQEPDKAASANAMGAALEERFRTFLAEQPVAGETIKSRLDKTLKSMDDIEKRTTRLAANKGLTPTEQKTRRAIANLMRRVDSAKGQPTR</sequence>
<dbReference type="EMBL" id="CP007139">
    <property type="protein sequence ID" value="AIE84575.1"/>
    <property type="molecule type" value="Genomic_DNA"/>
</dbReference>
<evidence type="ECO:0000313" key="3">
    <source>
        <dbReference type="Proteomes" id="UP000027982"/>
    </source>
</evidence>
<keyword evidence="1" id="KW-0812">Transmembrane</keyword>
<proteinExistence type="predicted"/>
<keyword evidence="1" id="KW-1133">Transmembrane helix</keyword>
<reference evidence="2 3" key="1">
    <citation type="journal article" date="2014" name="PLoS ONE">
        <title>The first complete genome sequence of the class fimbriimonadia in the phylum armatimonadetes.</title>
        <authorList>
            <person name="Hu Z.Y."/>
            <person name="Wang Y.Z."/>
            <person name="Im W.T."/>
            <person name="Wang S.Y."/>
            <person name="Zhao G.P."/>
            <person name="Zheng H.J."/>
            <person name="Quan Z.X."/>
        </authorList>
    </citation>
    <scope>NUCLEOTIDE SEQUENCE [LARGE SCALE GENOMIC DNA]</scope>
    <source>
        <strain evidence="2">Gsoil 348</strain>
    </source>
</reference>
<evidence type="ECO:0000313" key="2">
    <source>
        <dbReference type="EMBL" id="AIE84575.1"/>
    </source>
</evidence>
<dbReference type="RefSeq" id="WP_025226798.1">
    <property type="nucleotide sequence ID" value="NZ_CP007139.1"/>
</dbReference>
<gene>
    <name evidence="2" type="ORF">OP10G_1207</name>
</gene>
<dbReference type="STRING" id="661478.OP10G_1207"/>
<dbReference type="KEGG" id="fgi:OP10G_1207"/>